<comment type="caution">
    <text evidence="2">The sequence shown here is derived from an EMBL/GenBank/DDBJ whole genome shotgun (WGS) entry which is preliminary data.</text>
</comment>
<gene>
    <name evidence="2" type="ORF">GCM10009627_19200</name>
</gene>
<proteinExistence type="predicted"/>
<reference evidence="3" key="1">
    <citation type="journal article" date="2019" name="Int. J. Syst. Evol. Microbiol.">
        <title>The Global Catalogue of Microorganisms (GCM) 10K type strain sequencing project: providing services to taxonomists for standard genome sequencing and annotation.</title>
        <authorList>
            <consortium name="The Broad Institute Genomics Platform"/>
            <consortium name="The Broad Institute Genome Sequencing Center for Infectious Disease"/>
            <person name="Wu L."/>
            <person name="Ma J."/>
        </authorList>
    </citation>
    <scope>NUCLEOTIDE SEQUENCE [LARGE SCALE GENOMIC DNA]</scope>
    <source>
        <strain evidence="3">JCM 12140</strain>
    </source>
</reference>
<dbReference type="Proteomes" id="UP001501742">
    <property type="component" value="Unassembled WGS sequence"/>
</dbReference>
<feature type="compositionally biased region" description="Polar residues" evidence="1">
    <location>
        <begin position="104"/>
        <end position="116"/>
    </location>
</feature>
<evidence type="ECO:0000313" key="3">
    <source>
        <dbReference type="Proteomes" id="UP001501742"/>
    </source>
</evidence>
<protein>
    <submittedName>
        <fullName evidence="2">Uncharacterized protein</fullName>
    </submittedName>
</protein>
<sequence length="116" mass="12783">MTARREADGTSRRRTERVGRDPGLPAAPCAPAERSRHPAPLSAERSPIVGPDTPERRIVTAQHEADGESRRRAERVGRDPGLPAAPCAPRERPRHPAPPPPSGHRSSVWTRQNDDW</sequence>
<evidence type="ECO:0000256" key="1">
    <source>
        <dbReference type="SAM" id="MobiDB-lite"/>
    </source>
</evidence>
<feature type="compositionally biased region" description="Basic and acidic residues" evidence="1">
    <location>
        <begin position="1"/>
        <end position="20"/>
    </location>
</feature>
<keyword evidence="3" id="KW-1185">Reference proteome</keyword>
<organism evidence="2 3">
    <name type="scientific">Curtobacterium herbarum</name>
    <dbReference type="NCBI Taxonomy" id="150122"/>
    <lineage>
        <taxon>Bacteria</taxon>
        <taxon>Bacillati</taxon>
        <taxon>Actinomycetota</taxon>
        <taxon>Actinomycetes</taxon>
        <taxon>Micrococcales</taxon>
        <taxon>Microbacteriaceae</taxon>
        <taxon>Curtobacterium</taxon>
    </lineage>
</organism>
<feature type="region of interest" description="Disordered" evidence="1">
    <location>
        <begin position="1"/>
        <end position="116"/>
    </location>
</feature>
<feature type="compositionally biased region" description="Basic and acidic residues" evidence="1">
    <location>
        <begin position="53"/>
        <end position="78"/>
    </location>
</feature>
<name>A0ABP4K8A5_9MICO</name>
<accession>A0ABP4K8A5</accession>
<evidence type="ECO:0000313" key="2">
    <source>
        <dbReference type="EMBL" id="GAA1493574.1"/>
    </source>
</evidence>
<dbReference type="EMBL" id="BAAAJX010000008">
    <property type="protein sequence ID" value="GAA1493574.1"/>
    <property type="molecule type" value="Genomic_DNA"/>
</dbReference>